<protein>
    <submittedName>
        <fullName evidence="1">Uncharacterized protein</fullName>
    </submittedName>
</protein>
<dbReference type="EMBL" id="DS113370">
    <property type="protein sequence ID" value="EAY08813.1"/>
    <property type="molecule type" value="Genomic_DNA"/>
</dbReference>
<keyword evidence="2" id="KW-1185">Reference proteome</keyword>
<dbReference type="VEuPathDB" id="TrichDB:TVAGG3_0061350"/>
<organism evidence="1 2">
    <name type="scientific">Trichomonas vaginalis (strain ATCC PRA-98 / G3)</name>
    <dbReference type="NCBI Taxonomy" id="412133"/>
    <lineage>
        <taxon>Eukaryota</taxon>
        <taxon>Metamonada</taxon>
        <taxon>Parabasalia</taxon>
        <taxon>Trichomonadida</taxon>
        <taxon>Trichomonadidae</taxon>
        <taxon>Trichomonas</taxon>
    </lineage>
</organism>
<dbReference type="AlphaFoldDB" id="A2EEU7"/>
<sequence>MDSKILELVKCIAKYMINSNEANGEFSFTKIYNFAEKNSPDNIKVTISDVFNALCLPYESTLLFELTKSDIDDFYFKLKLSAQDTMNLIDSIEPVVQQQPQQVNYPTSPIAIPKFTDLMLDMENITRKKQILLSKNEMLAKEYNEAHVQHLSLSNPTTMKQQIKNCQELINRLTPNADGQNFPN</sequence>
<evidence type="ECO:0000313" key="2">
    <source>
        <dbReference type="Proteomes" id="UP000001542"/>
    </source>
</evidence>
<evidence type="ECO:0000313" key="1">
    <source>
        <dbReference type="EMBL" id="EAY08813.1"/>
    </source>
</evidence>
<accession>A2EEU7</accession>
<dbReference type="VEuPathDB" id="TrichDB:TVAG_213220"/>
<dbReference type="KEGG" id="tva:4766721"/>
<name>A2EEU7_TRIV3</name>
<dbReference type="SMR" id="A2EEU7"/>
<dbReference type="InParanoid" id="A2EEU7"/>
<reference evidence="1" key="1">
    <citation type="submission" date="2006-10" db="EMBL/GenBank/DDBJ databases">
        <authorList>
            <person name="Amadeo P."/>
            <person name="Zhao Q."/>
            <person name="Wortman J."/>
            <person name="Fraser-Liggett C."/>
            <person name="Carlton J."/>
        </authorList>
    </citation>
    <scope>NUCLEOTIDE SEQUENCE</scope>
    <source>
        <strain evidence="1">G3</strain>
    </source>
</reference>
<dbReference type="Proteomes" id="UP000001542">
    <property type="component" value="Unassembled WGS sequence"/>
</dbReference>
<dbReference type="RefSeq" id="XP_001321036.1">
    <property type="nucleotide sequence ID" value="XM_001321001.1"/>
</dbReference>
<gene>
    <name evidence="1" type="ORF">TVAG_213220</name>
</gene>
<proteinExistence type="predicted"/>
<reference evidence="1" key="2">
    <citation type="journal article" date="2007" name="Science">
        <title>Draft genome sequence of the sexually transmitted pathogen Trichomonas vaginalis.</title>
        <authorList>
            <person name="Carlton J.M."/>
            <person name="Hirt R.P."/>
            <person name="Silva J.C."/>
            <person name="Delcher A.L."/>
            <person name="Schatz M."/>
            <person name="Zhao Q."/>
            <person name="Wortman J.R."/>
            <person name="Bidwell S.L."/>
            <person name="Alsmark U.C.M."/>
            <person name="Besteiro S."/>
            <person name="Sicheritz-Ponten T."/>
            <person name="Noel C.J."/>
            <person name="Dacks J.B."/>
            <person name="Foster P.G."/>
            <person name="Simillion C."/>
            <person name="Van de Peer Y."/>
            <person name="Miranda-Saavedra D."/>
            <person name="Barton G.J."/>
            <person name="Westrop G.D."/>
            <person name="Mueller S."/>
            <person name="Dessi D."/>
            <person name="Fiori P.L."/>
            <person name="Ren Q."/>
            <person name="Paulsen I."/>
            <person name="Zhang H."/>
            <person name="Bastida-Corcuera F.D."/>
            <person name="Simoes-Barbosa A."/>
            <person name="Brown M.T."/>
            <person name="Hayes R.D."/>
            <person name="Mukherjee M."/>
            <person name="Okumura C.Y."/>
            <person name="Schneider R."/>
            <person name="Smith A.J."/>
            <person name="Vanacova S."/>
            <person name="Villalvazo M."/>
            <person name="Haas B.J."/>
            <person name="Pertea M."/>
            <person name="Feldblyum T.V."/>
            <person name="Utterback T.R."/>
            <person name="Shu C.L."/>
            <person name="Osoegawa K."/>
            <person name="de Jong P.J."/>
            <person name="Hrdy I."/>
            <person name="Horvathova L."/>
            <person name="Zubacova Z."/>
            <person name="Dolezal P."/>
            <person name="Malik S.B."/>
            <person name="Logsdon J.M. Jr."/>
            <person name="Henze K."/>
            <person name="Gupta A."/>
            <person name="Wang C.C."/>
            <person name="Dunne R.L."/>
            <person name="Upcroft J.A."/>
            <person name="Upcroft P."/>
            <person name="White O."/>
            <person name="Salzberg S.L."/>
            <person name="Tang P."/>
            <person name="Chiu C.-H."/>
            <person name="Lee Y.-S."/>
            <person name="Embley T.M."/>
            <person name="Coombs G.H."/>
            <person name="Mottram J.C."/>
            <person name="Tachezy J."/>
            <person name="Fraser-Liggett C.M."/>
            <person name="Johnson P.J."/>
        </authorList>
    </citation>
    <scope>NUCLEOTIDE SEQUENCE [LARGE SCALE GENOMIC DNA]</scope>
    <source>
        <strain evidence="1">G3</strain>
    </source>
</reference>